<evidence type="ECO:0000313" key="3">
    <source>
        <dbReference type="Proteomes" id="UP000599383"/>
    </source>
</evidence>
<dbReference type="EMBL" id="WVQY01000003">
    <property type="protein sequence ID" value="NOD30470.1"/>
    <property type="molecule type" value="Genomic_DNA"/>
</dbReference>
<feature type="chain" id="PRO_5046796779" evidence="1">
    <location>
        <begin position="20"/>
        <end position="83"/>
    </location>
</feature>
<organism evidence="2 3">
    <name type="scientific">Ruegeria atlantica</name>
    <dbReference type="NCBI Taxonomy" id="81569"/>
    <lineage>
        <taxon>Bacteria</taxon>
        <taxon>Pseudomonadati</taxon>
        <taxon>Pseudomonadota</taxon>
        <taxon>Alphaproteobacteria</taxon>
        <taxon>Rhodobacterales</taxon>
        <taxon>Roseobacteraceae</taxon>
        <taxon>Ruegeria</taxon>
    </lineage>
</organism>
<evidence type="ECO:0000256" key="1">
    <source>
        <dbReference type="SAM" id="SignalP"/>
    </source>
</evidence>
<name>A0ABX1WB07_9RHOB</name>
<evidence type="ECO:0000313" key="2">
    <source>
        <dbReference type="EMBL" id="NOD30470.1"/>
    </source>
</evidence>
<keyword evidence="1" id="KW-0732">Signal</keyword>
<protein>
    <submittedName>
        <fullName evidence="2">Uncharacterized protein</fullName>
    </submittedName>
</protein>
<gene>
    <name evidence="2" type="ORF">GS617_09350</name>
</gene>
<keyword evidence="3" id="KW-1185">Reference proteome</keyword>
<comment type="caution">
    <text evidence="2">The sequence shown here is derived from an EMBL/GenBank/DDBJ whole genome shotgun (WGS) entry which is preliminary data.</text>
</comment>
<feature type="signal peptide" evidence="1">
    <location>
        <begin position="1"/>
        <end position="19"/>
    </location>
</feature>
<sequence length="83" mass="9143">MKLIVTFSIAVTLASSAFATEDTYSLYRTSLVEGVSKVHIATFDTSNGGDYNLENCQLAAELFQNQPGVKTKFWCEQGRAEND</sequence>
<proteinExistence type="predicted"/>
<dbReference type="Proteomes" id="UP000599383">
    <property type="component" value="Unassembled WGS sequence"/>
</dbReference>
<reference evidence="2 3" key="1">
    <citation type="submission" date="2019-12" db="EMBL/GenBank/DDBJ databases">
        <title>Ruegeria JWLKs population differentiation of coral mucus and skeleton niches.</title>
        <authorList>
            <person name="Luo D."/>
        </authorList>
    </citation>
    <scope>NUCLEOTIDE SEQUENCE [LARGE SCALE GENOMIC DNA]</scope>
    <source>
        <strain evidence="2 3">HKCCD6238</strain>
    </source>
</reference>
<accession>A0ABX1WB07</accession>
<dbReference type="RefSeq" id="WP_171363412.1">
    <property type="nucleotide sequence ID" value="NZ_WVQY01000003.1"/>
</dbReference>